<dbReference type="InterPro" id="IPR036291">
    <property type="entry name" value="NAD(P)-bd_dom_sf"/>
</dbReference>
<evidence type="ECO:0000313" key="3">
    <source>
        <dbReference type="Proteomes" id="UP000219369"/>
    </source>
</evidence>
<dbReference type="GO" id="GO:0016491">
    <property type="term" value="F:oxidoreductase activity"/>
    <property type="evidence" value="ECO:0007669"/>
    <property type="project" value="InterPro"/>
</dbReference>
<dbReference type="PANTHER" id="PTHR11695">
    <property type="entry name" value="ALCOHOL DEHYDROGENASE RELATED"/>
    <property type="match status" value="1"/>
</dbReference>
<dbReference type="SUPFAM" id="SSF51735">
    <property type="entry name" value="NAD(P)-binding Rossmann-fold domains"/>
    <property type="match status" value="1"/>
</dbReference>
<dbReference type="VEuPathDB" id="FungiDB:FOC1_g10015229"/>
<dbReference type="SMART" id="SM00829">
    <property type="entry name" value="PKS_ER"/>
    <property type="match status" value="1"/>
</dbReference>
<evidence type="ECO:0000313" key="2">
    <source>
        <dbReference type="EMBL" id="SCO92608.1"/>
    </source>
</evidence>
<organism evidence="2 3">
    <name type="scientific">Fusarium oxysporum</name>
    <name type="common">Fusarium vascular wilt</name>
    <dbReference type="NCBI Taxonomy" id="5507"/>
    <lineage>
        <taxon>Eukaryota</taxon>
        <taxon>Fungi</taxon>
        <taxon>Dikarya</taxon>
        <taxon>Ascomycota</taxon>
        <taxon>Pezizomycotina</taxon>
        <taxon>Sordariomycetes</taxon>
        <taxon>Hypocreomycetidae</taxon>
        <taxon>Hypocreales</taxon>
        <taxon>Nectriaceae</taxon>
        <taxon>Fusarium</taxon>
        <taxon>Fusarium oxysporum species complex</taxon>
    </lineage>
</organism>
<dbReference type="VEuPathDB" id="FungiDB:HZS61_016785"/>
<dbReference type="InterPro" id="IPR020843">
    <property type="entry name" value="ER"/>
</dbReference>
<dbReference type="VEuPathDB" id="FungiDB:FOZG_11867"/>
<dbReference type="Proteomes" id="UP000219369">
    <property type="component" value="Unassembled WGS sequence"/>
</dbReference>
<dbReference type="Gene3D" id="3.40.50.720">
    <property type="entry name" value="NAD(P)-binding Rossmann-like Domain"/>
    <property type="match status" value="1"/>
</dbReference>
<gene>
    <name evidence="2" type="ORF">FRV6_16736</name>
</gene>
<dbReference type="InterPro" id="IPR013154">
    <property type="entry name" value="ADH-like_N"/>
</dbReference>
<dbReference type="OrthoDB" id="201656at2759"/>
<dbReference type="Pfam" id="PF13602">
    <property type="entry name" value="ADH_zinc_N_2"/>
    <property type="match status" value="1"/>
</dbReference>
<dbReference type="CDD" id="cd08267">
    <property type="entry name" value="MDR1"/>
    <property type="match status" value="1"/>
</dbReference>
<protein>
    <submittedName>
        <fullName evidence="2">Related to zinc alcohol dehydrogenase</fullName>
    </submittedName>
</protein>
<dbReference type="AlphaFoldDB" id="A0A2H3TVG8"/>
<reference evidence="3" key="1">
    <citation type="submission" date="2016-09" db="EMBL/GenBank/DDBJ databases">
        <authorList>
            <person name="Guldener U."/>
        </authorList>
    </citation>
    <scope>NUCLEOTIDE SEQUENCE [LARGE SCALE GENOMIC DNA]</scope>
    <source>
        <strain evidence="3">V64-1</strain>
    </source>
</reference>
<accession>A0A2H3TVG8</accession>
<evidence type="ECO:0000259" key="1">
    <source>
        <dbReference type="SMART" id="SM00829"/>
    </source>
</evidence>
<dbReference type="InterPro" id="IPR011032">
    <property type="entry name" value="GroES-like_sf"/>
</dbReference>
<sequence>MKTWQYSTVTGTLEESLSFVEDAPMPDASNLRPDQLIIQVISAALNPVDYKLPESGLVGRIMIPRPATPGLDFCGRIYATHANNTTFKKGELVFGGLAGGFRFGTLGEYSVVSTAECARLPPGVQPDHAAAVGTAATTAYQSLPPHIVKPGAKVFINGGSGGVGTWAIQFAKVRGAHVVTTCSTRNIGRCKEFGADEVIDYTKGNIVDSLKAQGEAFDLIIDNVGDSAVLYDNRNTLLKPSGMFVQVGVGESLSIASIASTGSRQLWQYIPSERSFYFVNQNNKAEYFQQIGQWMTEGRVRAFVDTSFSLDRVVEAFKELRKGHVRDKLVIHVEQQTR</sequence>
<dbReference type="VEuPathDB" id="FungiDB:FOC4_g10007781"/>
<feature type="domain" description="Enoyl reductase (ER)" evidence="1">
    <location>
        <begin position="11"/>
        <end position="331"/>
    </location>
</feature>
<dbReference type="InterPro" id="IPR050700">
    <property type="entry name" value="YIM1/Zinc_Alcohol_DH_Fams"/>
</dbReference>
<dbReference type="PANTHER" id="PTHR11695:SF294">
    <property type="entry name" value="RETICULON-4-INTERACTING PROTEIN 1, MITOCHONDRIAL"/>
    <property type="match status" value="1"/>
</dbReference>
<dbReference type="Gene3D" id="3.90.180.10">
    <property type="entry name" value="Medium-chain alcohol dehydrogenases, catalytic domain"/>
    <property type="match status" value="1"/>
</dbReference>
<dbReference type="VEuPathDB" id="FungiDB:FOXG_06507"/>
<dbReference type="SUPFAM" id="SSF50129">
    <property type="entry name" value="GroES-like"/>
    <property type="match status" value="1"/>
</dbReference>
<proteinExistence type="predicted"/>
<dbReference type="GO" id="GO:0005739">
    <property type="term" value="C:mitochondrion"/>
    <property type="evidence" value="ECO:0007669"/>
    <property type="project" value="TreeGrafter"/>
</dbReference>
<name>A0A2H3TVG8_FUSOX</name>
<dbReference type="VEuPathDB" id="FungiDB:FOMG_17659"/>
<dbReference type="Pfam" id="PF08240">
    <property type="entry name" value="ADH_N"/>
    <property type="match status" value="1"/>
</dbReference>
<dbReference type="EMBL" id="FMJY01000012">
    <property type="protein sequence ID" value="SCO92608.1"/>
    <property type="molecule type" value="Genomic_DNA"/>
</dbReference>
<dbReference type="VEuPathDB" id="FungiDB:FOIG_15031"/>